<sequence length="92" mass="10146">MDAATFTADTEALADHLANAYENLGLDEIHPAMACRYRDMATELTSDNLPRDPKAIAEVLALSVHEVGHLDQVAPWQFARHLDIADDVLAEF</sequence>
<dbReference type="EMBL" id="JBEZVE010000019">
    <property type="protein sequence ID" value="MEU3785258.1"/>
    <property type="molecule type" value="Genomic_DNA"/>
</dbReference>
<reference evidence="1 2" key="1">
    <citation type="submission" date="2024-06" db="EMBL/GenBank/DDBJ databases">
        <title>The Natural Products Discovery Center: Release of the First 8490 Sequenced Strains for Exploring Actinobacteria Biosynthetic Diversity.</title>
        <authorList>
            <person name="Kalkreuter E."/>
            <person name="Kautsar S.A."/>
            <person name="Yang D."/>
            <person name="Bader C.D."/>
            <person name="Teijaro C.N."/>
            <person name="Fluegel L."/>
            <person name="Davis C.M."/>
            <person name="Simpson J.R."/>
            <person name="Lauterbach L."/>
            <person name="Steele A.D."/>
            <person name="Gui C."/>
            <person name="Meng S."/>
            <person name="Li G."/>
            <person name="Viehrig K."/>
            <person name="Ye F."/>
            <person name="Su P."/>
            <person name="Kiefer A.F."/>
            <person name="Nichols A."/>
            <person name="Cepeda A.J."/>
            <person name="Yan W."/>
            <person name="Fan B."/>
            <person name="Jiang Y."/>
            <person name="Adhikari A."/>
            <person name="Zheng C.-J."/>
            <person name="Schuster L."/>
            <person name="Cowan T.M."/>
            <person name="Smanski M.J."/>
            <person name="Chevrette M.G."/>
            <person name="De Carvalho L.P.S."/>
            <person name="Shen B."/>
        </authorList>
    </citation>
    <scope>NUCLEOTIDE SEQUENCE [LARGE SCALE GENOMIC DNA]</scope>
    <source>
        <strain evidence="1 2">NPDC033843</strain>
    </source>
</reference>
<organism evidence="1 2">
    <name type="scientific">Streptomyces sp. 900129855</name>
    <dbReference type="NCBI Taxonomy" id="3155129"/>
    <lineage>
        <taxon>Bacteria</taxon>
        <taxon>Bacillati</taxon>
        <taxon>Actinomycetota</taxon>
        <taxon>Actinomycetes</taxon>
        <taxon>Kitasatosporales</taxon>
        <taxon>Streptomycetaceae</taxon>
        <taxon>Streptomyces</taxon>
    </lineage>
</organism>
<keyword evidence="2" id="KW-1185">Reference proteome</keyword>
<proteinExistence type="predicted"/>
<comment type="caution">
    <text evidence="1">The sequence shown here is derived from an EMBL/GenBank/DDBJ whole genome shotgun (WGS) entry which is preliminary data.</text>
</comment>
<gene>
    <name evidence="1" type="ORF">AB0E89_32775</name>
</gene>
<accession>A0ABV2ZRS9</accession>
<evidence type="ECO:0000313" key="2">
    <source>
        <dbReference type="Proteomes" id="UP001550739"/>
    </source>
</evidence>
<evidence type="ECO:0000313" key="1">
    <source>
        <dbReference type="EMBL" id="MEU3785258.1"/>
    </source>
</evidence>
<protein>
    <submittedName>
        <fullName evidence="1">Uncharacterized protein</fullName>
    </submittedName>
</protein>
<dbReference type="RefSeq" id="WP_334580148.1">
    <property type="nucleotide sequence ID" value="NZ_JBEZVE010000019.1"/>
</dbReference>
<dbReference type="Proteomes" id="UP001550739">
    <property type="component" value="Unassembled WGS sequence"/>
</dbReference>
<name>A0ABV2ZRS9_9ACTN</name>